<feature type="binding site" evidence="5">
    <location>
        <position position="6"/>
    </location>
    <ligand>
        <name>Mg(2+)</name>
        <dbReference type="ChEBI" id="CHEBI:18420"/>
    </ligand>
</feature>
<dbReference type="AlphaFoldDB" id="A0A317FAW1"/>
<dbReference type="EC" id="3.1.-.-" evidence="5"/>
<dbReference type="SUPFAM" id="SSF88723">
    <property type="entry name" value="PIN domain-like"/>
    <property type="match status" value="1"/>
</dbReference>
<reference evidence="8" key="1">
    <citation type="submission" date="2018-05" db="EMBL/GenBank/DDBJ databases">
        <authorList>
            <person name="Du Z."/>
            <person name="Wang X."/>
        </authorList>
    </citation>
    <scope>NUCLEOTIDE SEQUENCE [LARGE SCALE GENOMIC DNA]</scope>
    <source>
        <strain evidence="8">CQN31</strain>
    </source>
</reference>
<keyword evidence="2 5" id="KW-0540">Nuclease</keyword>
<feature type="binding site" evidence="5">
    <location>
        <position position="105"/>
    </location>
    <ligand>
        <name>Mg(2+)</name>
        <dbReference type="ChEBI" id="CHEBI:18420"/>
    </ligand>
</feature>
<dbReference type="HAMAP" id="MF_00265">
    <property type="entry name" value="VapC_Nob1"/>
    <property type="match status" value="1"/>
</dbReference>
<evidence type="ECO:0000256" key="4">
    <source>
        <dbReference type="ARBA" id="ARBA00022801"/>
    </source>
</evidence>
<evidence type="ECO:0000313" key="7">
    <source>
        <dbReference type="EMBL" id="PWS34746.1"/>
    </source>
</evidence>
<protein>
    <recommendedName>
        <fullName evidence="5">Ribonuclease VapC</fullName>
        <shortName evidence="5">RNase VapC</shortName>
        <ecNumber evidence="5">3.1.-.-</ecNumber>
    </recommendedName>
    <alternativeName>
        <fullName evidence="5">Toxin VapC</fullName>
    </alternativeName>
</protein>
<dbReference type="GO" id="GO:0004540">
    <property type="term" value="F:RNA nuclease activity"/>
    <property type="evidence" value="ECO:0007669"/>
    <property type="project" value="InterPro"/>
</dbReference>
<name>A0A317FAW1_9PROT</name>
<sequence>MNAYLDTSVLVALLTEDALSERADALLQRHDPAVMVSDLARAEFASVMALRARTRRMDDGAAREAFAKLGAWVAAATLPARLENGDVLLAEGFLRRLDMTLRTQDAMHIALALRLGASVATFDARMAESARGLGAVVLEG</sequence>
<evidence type="ECO:0000256" key="2">
    <source>
        <dbReference type="ARBA" id="ARBA00022722"/>
    </source>
</evidence>
<feature type="domain" description="PIN" evidence="6">
    <location>
        <begin position="4"/>
        <end position="129"/>
    </location>
</feature>
<dbReference type="Proteomes" id="UP000245765">
    <property type="component" value="Unassembled WGS sequence"/>
</dbReference>
<dbReference type="OrthoDB" id="7204339at2"/>
<dbReference type="Pfam" id="PF01850">
    <property type="entry name" value="PIN"/>
    <property type="match status" value="1"/>
</dbReference>
<dbReference type="EMBL" id="QGNA01000006">
    <property type="protein sequence ID" value="PWS34746.1"/>
    <property type="molecule type" value="Genomic_DNA"/>
</dbReference>
<keyword evidence="3 5" id="KW-0479">Metal-binding</keyword>
<organism evidence="7 8">
    <name type="scientific">Falsiroseomonas bella</name>
    <dbReference type="NCBI Taxonomy" id="2184016"/>
    <lineage>
        <taxon>Bacteria</taxon>
        <taxon>Pseudomonadati</taxon>
        <taxon>Pseudomonadota</taxon>
        <taxon>Alphaproteobacteria</taxon>
        <taxon>Acetobacterales</taxon>
        <taxon>Roseomonadaceae</taxon>
        <taxon>Falsiroseomonas</taxon>
    </lineage>
</organism>
<dbReference type="InterPro" id="IPR029060">
    <property type="entry name" value="PIN-like_dom_sf"/>
</dbReference>
<evidence type="ECO:0000256" key="1">
    <source>
        <dbReference type="ARBA" id="ARBA00022649"/>
    </source>
</evidence>
<proteinExistence type="inferred from homology"/>
<dbReference type="Gene3D" id="3.40.50.1010">
    <property type="entry name" value="5'-nuclease"/>
    <property type="match status" value="1"/>
</dbReference>
<evidence type="ECO:0000256" key="3">
    <source>
        <dbReference type="ARBA" id="ARBA00022723"/>
    </source>
</evidence>
<keyword evidence="4 5" id="KW-0378">Hydrolase</keyword>
<dbReference type="PANTHER" id="PTHR35901">
    <property type="entry name" value="RIBONUCLEASE VAPC3"/>
    <property type="match status" value="1"/>
</dbReference>
<comment type="cofactor">
    <cofactor evidence="5">
        <name>Mg(2+)</name>
        <dbReference type="ChEBI" id="CHEBI:18420"/>
    </cofactor>
</comment>
<accession>A0A317FAW1</accession>
<keyword evidence="8" id="KW-1185">Reference proteome</keyword>
<evidence type="ECO:0000313" key="8">
    <source>
        <dbReference type="Proteomes" id="UP000245765"/>
    </source>
</evidence>
<dbReference type="InterPro" id="IPR002716">
    <property type="entry name" value="PIN_dom"/>
</dbReference>
<dbReference type="GO" id="GO:0000287">
    <property type="term" value="F:magnesium ion binding"/>
    <property type="evidence" value="ECO:0007669"/>
    <property type="project" value="UniProtKB-UniRule"/>
</dbReference>
<keyword evidence="1 5" id="KW-1277">Toxin-antitoxin system</keyword>
<comment type="function">
    <text evidence="5">Toxic component of a toxin-antitoxin (TA) system. An RNase.</text>
</comment>
<keyword evidence="5" id="KW-0800">Toxin</keyword>
<dbReference type="PANTHER" id="PTHR35901:SF1">
    <property type="entry name" value="EXONUCLEASE VAPC9"/>
    <property type="match status" value="1"/>
</dbReference>
<comment type="caution">
    <text evidence="7">The sequence shown here is derived from an EMBL/GenBank/DDBJ whole genome shotgun (WGS) entry which is preliminary data.</text>
</comment>
<comment type="similarity">
    <text evidence="5">Belongs to the PINc/VapC protein family.</text>
</comment>
<dbReference type="InterPro" id="IPR051619">
    <property type="entry name" value="TypeII_TA_RNase_PINc/VapC"/>
</dbReference>
<dbReference type="CDD" id="cd09874">
    <property type="entry name" value="PIN_MT3492-like"/>
    <property type="match status" value="1"/>
</dbReference>
<dbReference type="GO" id="GO:0016787">
    <property type="term" value="F:hydrolase activity"/>
    <property type="evidence" value="ECO:0007669"/>
    <property type="project" value="UniProtKB-KW"/>
</dbReference>
<gene>
    <name evidence="5" type="primary">vapC</name>
    <name evidence="7" type="ORF">DFH01_24840</name>
</gene>
<dbReference type="GO" id="GO:0090729">
    <property type="term" value="F:toxin activity"/>
    <property type="evidence" value="ECO:0007669"/>
    <property type="project" value="UniProtKB-KW"/>
</dbReference>
<evidence type="ECO:0000259" key="6">
    <source>
        <dbReference type="Pfam" id="PF01850"/>
    </source>
</evidence>
<keyword evidence="5" id="KW-0460">Magnesium</keyword>
<dbReference type="InterPro" id="IPR022907">
    <property type="entry name" value="VapC_family"/>
</dbReference>
<evidence type="ECO:0000256" key="5">
    <source>
        <dbReference type="HAMAP-Rule" id="MF_00265"/>
    </source>
</evidence>